<dbReference type="Proteomes" id="UP000031938">
    <property type="component" value="Unassembled WGS sequence"/>
</dbReference>
<reference evidence="2 3" key="1">
    <citation type="submission" date="2015-01" db="EMBL/GenBank/DDBJ databases">
        <title>Genome sequencing of Jeotgalibacillus soli.</title>
        <authorList>
            <person name="Goh K.M."/>
            <person name="Chan K.-G."/>
            <person name="Yaakop A.S."/>
            <person name="Ee R."/>
            <person name="Gan H.M."/>
            <person name="Chan C.S."/>
        </authorList>
    </citation>
    <scope>NUCLEOTIDE SEQUENCE [LARGE SCALE GENOMIC DNA]</scope>
    <source>
        <strain evidence="2 3">P9</strain>
    </source>
</reference>
<gene>
    <name evidence="2" type="ORF">KP78_06090</name>
</gene>
<dbReference type="EMBL" id="JXRP01000008">
    <property type="protein sequence ID" value="KIL50608.1"/>
    <property type="molecule type" value="Genomic_DNA"/>
</dbReference>
<name>A0A0C2W3H2_9BACL</name>
<sequence length="38" mass="4257">MVKKGFYHIRKVNKISLSVKAIIISIIVIGVITGEIQF</sequence>
<keyword evidence="3" id="KW-1185">Reference proteome</keyword>
<keyword evidence="1" id="KW-1133">Transmembrane helix</keyword>
<dbReference type="AlphaFoldDB" id="A0A0C2W3H2"/>
<evidence type="ECO:0000256" key="1">
    <source>
        <dbReference type="SAM" id="Phobius"/>
    </source>
</evidence>
<evidence type="ECO:0000313" key="3">
    <source>
        <dbReference type="Proteomes" id="UP000031938"/>
    </source>
</evidence>
<feature type="transmembrane region" description="Helical" evidence="1">
    <location>
        <begin position="12"/>
        <end position="32"/>
    </location>
</feature>
<keyword evidence="1" id="KW-0812">Transmembrane</keyword>
<comment type="caution">
    <text evidence="2">The sequence shown here is derived from an EMBL/GenBank/DDBJ whole genome shotgun (WGS) entry which is preliminary data.</text>
</comment>
<evidence type="ECO:0000313" key="2">
    <source>
        <dbReference type="EMBL" id="KIL50608.1"/>
    </source>
</evidence>
<accession>A0A0C2W3H2</accession>
<protein>
    <submittedName>
        <fullName evidence="2">Uncharacterized protein</fullName>
    </submittedName>
</protein>
<dbReference type="PATRIC" id="fig|889306.3.peg.608"/>
<organism evidence="2 3">
    <name type="scientific">Jeotgalibacillus soli</name>
    <dbReference type="NCBI Taxonomy" id="889306"/>
    <lineage>
        <taxon>Bacteria</taxon>
        <taxon>Bacillati</taxon>
        <taxon>Bacillota</taxon>
        <taxon>Bacilli</taxon>
        <taxon>Bacillales</taxon>
        <taxon>Caryophanaceae</taxon>
        <taxon>Jeotgalibacillus</taxon>
    </lineage>
</organism>
<proteinExistence type="predicted"/>
<keyword evidence="1" id="KW-0472">Membrane</keyword>